<evidence type="ECO:0000313" key="1">
    <source>
        <dbReference type="EMBL" id="UWZ81533.1"/>
    </source>
</evidence>
<sequence>MLEELERFVLCTTPAELRKKHLSGLVTHHLQRYRIAKFQQIVAEFNNNEKHKPLLTLEGMLPEKKNKIGHIGSISENYFYGHGLALREYCGSRRSITSCIEHAVYLDNNLPQRDCRWPVLCFSPRRESFLRTRGFEATAIGLPIVYTKGLLPAGQIERLKTRLGKTLIFFPFHSIENAYCRYSITEAIRALSEYQKEYKTIIVCIYFHDIKSESLIKRYKDAGFYCVTAGHREDPLFLKRLRSFFDISDATATNMVGTSSAYSLGLNIKHYIIDQDVKKIPINLNEPVINKKNQIREKAMEILKEQKNINNENDFFSYNFGTNIKLSCKAIKELLHI</sequence>
<proteinExistence type="predicted"/>
<protein>
    <submittedName>
        <fullName evidence="1">Uncharacterized protein</fullName>
    </submittedName>
</protein>
<evidence type="ECO:0000313" key="2">
    <source>
        <dbReference type="Proteomes" id="UP001060414"/>
    </source>
</evidence>
<keyword evidence="2" id="KW-1185">Reference proteome</keyword>
<gene>
    <name evidence="1" type="ORF">L9S41_09075</name>
</gene>
<dbReference type="RefSeq" id="WP_260749910.1">
    <property type="nucleotide sequence ID" value="NZ_CP092109.1"/>
</dbReference>
<reference evidence="1" key="1">
    <citation type="journal article" date="2022" name="Environ. Microbiol.">
        <title>Geoalkalibacter halelectricus SAP #1 sp. nov. possessing extracellular electron transfer and mineral#reducing capabilities from a haloalkaline environment.</title>
        <authorList>
            <person name="Yadav S."/>
            <person name="Singh R."/>
            <person name="Sundharam S.S."/>
            <person name="Chaudhary S."/>
            <person name="Krishnamurthi S."/>
            <person name="Patil S.A."/>
        </authorList>
    </citation>
    <scope>NUCLEOTIDE SEQUENCE</scope>
    <source>
        <strain evidence="1">SAP-1</strain>
    </source>
</reference>
<dbReference type="EMBL" id="CP092109">
    <property type="protein sequence ID" value="UWZ81533.1"/>
    <property type="molecule type" value="Genomic_DNA"/>
</dbReference>
<organism evidence="1 2">
    <name type="scientific">Geoalkalibacter halelectricus</name>
    <dbReference type="NCBI Taxonomy" id="2847045"/>
    <lineage>
        <taxon>Bacteria</taxon>
        <taxon>Pseudomonadati</taxon>
        <taxon>Thermodesulfobacteriota</taxon>
        <taxon>Desulfuromonadia</taxon>
        <taxon>Desulfuromonadales</taxon>
        <taxon>Geoalkalibacteraceae</taxon>
        <taxon>Geoalkalibacter</taxon>
    </lineage>
</organism>
<name>A0ABY5ZSD1_9BACT</name>
<dbReference type="Proteomes" id="UP001060414">
    <property type="component" value="Chromosome"/>
</dbReference>
<accession>A0ABY5ZSD1</accession>